<dbReference type="PANTHER" id="PTHR12069">
    <property type="entry name" value="DNA-DIRECTED RNA POLYMERASES III 80 KDA POLYPEPTIDE RNA POLYMERASE III SUBUNIT 5"/>
    <property type="match status" value="1"/>
</dbReference>
<name>A0ABD3JF87_EUCGL</name>
<dbReference type="AlphaFoldDB" id="A0ABD3JF87"/>
<accession>A0ABD3JF87</accession>
<evidence type="ECO:0008006" key="4">
    <source>
        <dbReference type="Google" id="ProtNLM"/>
    </source>
</evidence>
<reference evidence="2 3" key="1">
    <citation type="submission" date="2024-11" db="EMBL/GenBank/DDBJ databases">
        <title>Chromosome-level genome assembly of Eucalyptus globulus Labill. provides insights into its genome evolution.</title>
        <authorList>
            <person name="Li X."/>
        </authorList>
    </citation>
    <scope>NUCLEOTIDE SEQUENCE [LARGE SCALE GENOMIC DNA]</scope>
    <source>
        <strain evidence="2">CL2024</strain>
        <tissue evidence="2">Fresh tender leaves</tissue>
    </source>
</reference>
<protein>
    <recommendedName>
        <fullName evidence="4">DNA-directed RNA polymerase III subunit RPC5</fullName>
    </recommendedName>
</protein>
<dbReference type="InterPro" id="IPR006886">
    <property type="entry name" value="RNA_pol_III_Rpc5"/>
</dbReference>
<gene>
    <name evidence="2" type="ORF">ACJRO7_030809</name>
</gene>
<keyword evidence="3" id="KW-1185">Reference proteome</keyword>
<feature type="region of interest" description="Disordered" evidence="1">
    <location>
        <begin position="291"/>
        <end position="322"/>
    </location>
</feature>
<feature type="compositionally biased region" description="Low complexity" evidence="1">
    <location>
        <begin position="300"/>
        <end position="314"/>
    </location>
</feature>
<dbReference type="EMBL" id="JBJKBG010000008">
    <property type="protein sequence ID" value="KAL3725833.1"/>
    <property type="molecule type" value="Genomic_DNA"/>
</dbReference>
<feature type="compositionally biased region" description="Acidic residues" evidence="1">
    <location>
        <begin position="1"/>
        <end position="10"/>
    </location>
</feature>
<feature type="region of interest" description="Disordered" evidence="1">
    <location>
        <begin position="1"/>
        <end position="130"/>
    </location>
</feature>
<evidence type="ECO:0000313" key="2">
    <source>
        <dbReference type="EMBL" id="KAL3725833.1"/>
    </source>
</evidence>
<feature type="compositionally biased region" description="Basic and acidic residues" evidence="1">
    <location>
        <begin position="548"/>
        <end position="561"/>
    </location>
</feature>
<proteinExistence type="predicted"/>
<organism evidence="2 3">
    <name type="scientific">Eucalyptus globulus</name>
    <name type="common">Tasmanian blue gum</name>
    <dbReference type="NCBI Taxonomy" id="34317"/>
    <lineage>
        <taxon>Eukaryota</taxon>
        <taxon>Viridiplantae</taxon>
        <taxon>Streptophyta</taxon>
        <taxon>Embryophyta</taxon>
        <taxon>Tracheophyta</taxon>
        <taxon>Spermatophyta</taxon>
        <taxon>Magnoliopsida</taxon>
        <taxon>eudicotyledons</taxon>
        <taxon>Gunneridae</taxon>
        <taxon>Pentapetalae</taxon>
        <taxon>rosids</taxon>
        <taxon>malvids</taxon>
        <taxon>Myrtales</taxon>
        <taxon>Myrtaceae</taxon>
        <taxon>Myrtoideae</taxon>
        <taxon>Eucalypteae</taxon>
        <taxon>Eucalyptus</taxon>
    </lineage>
</organism>
<dbReference type="Proteomes" id="UP001634007">
    <property type="component" value="Unassembled WGS sequence"/>
</dbReference>
<feature type="compositionally biased region" description="Basic and acidic residues" evidence="1">
    <location>
        <begin position="63"/>
        <end position="75"/>
    </location>
</feature>
<dbReference type="Pfam" id="PF04801">
    <property type="entry name" value="RPC5"/>
    <property type="match status" value="1"/>
</dbReference>
<evidence type="ECO:0000313" key="3">
    <source>
        <dbReference type="Proteomes" id="UP001634007"/>
    </source>
</evidence>
<comment type="caution">
    <text evidence="2">The sequence shown here is derived from an EMBL/GenBank/DDBJ whole genome shotgun (WGS) entry which is preliminary data.</text>
</comment>
<evidence type="ECO:0000256" key="1">
    <source>
        <dbReference type="SAM" id="MobiDB-lite"/>
    </source>
</evidence>
<feature type="compositionally biased region" description="Basic and acidic residues" evidence="1">
    <location>
        <begin position="103"/>
        <end position="119"/>
    </location>
</feature>
<dbReference type="PANTHER" id="PTHR12069:SF0">
    <property type="entry name" value="DNA-DIRECTED RNA POLYMERASE III SUBUNIT RPC5"/>
    <property type="match status" value="1"/>
</dbReference>
<feature type="compositionally biased region" description="Basic and acidic residues" evidence="1">
    <location>
        <begin position="37"/>
        <end position="53"/>
    </location>
</feature>
<feature type="compositionally biased region" description="Low complexity" evidence="1">
    <location>
        <begin position="27"/>
        <end position="36"/>
    </location>
</feature>
<feature type="region of interest" description="Disordered" evidence="1">
    <location>
        <begin position="547"/>
        <end position="593"/>
    </location>
</feature>
<sequence length="750" mass="83156">MDFDDLDDLGNDAPAPARATKFAPRFAPKSAKASLKPKPESQPEPSLKPKLEEPAPAPVPPPDRVDAPVPSKKEEEEGGGAGEGDGEGKDLKPPVGIAAAAAKAKEPETEMETETERKPSASNAAAPMEVERKAEEEAVPMEEDGVAEDEVVREIDVYFNPSVGANPNAQLYVMQYPLRSAWRPYEMDERCEEVRVKAGSSEIEVDLSIDVDSKNFDGECNSRLMMTKQTLSSSWTPPRASGYAVGVLMGNKLYLNPVHAVVQLRPSMEHLNPGASKKNYVKGENEVNIKAEESTEEKSAGSSKKQAKKVASSAEQETDNNEHWIQLEYNSSKSDLSTHYLQGMTAEENSPIPFSMNPCDYVDLLCPGVHKQKLKMDSASRRILLSTPPDERIRMILCKEPEVHRYSALKYNVPDVSDDVFLSELQRNALLVQGCWVPKTALILQKPSTESLVKGYRLDVWARDYTLLMFSKKRVVHNSELPVKKILADAIKKFLIVFATERSSLGDWKFKQETDVSFMKNYPDIVSKQKRIWEGIETEIMKSLMKPEQGDKIGRGQDDSKNAQAKVAMASRADKPPSSDKTSIKATSRVAPGRRTMSNETLEALPKALLKIFQSHKVCDFQFICQRLRGLALSQSTLPKADPRMEKAAALGVDAPPDELKKVIAQVAVNINELYVLKSSPEHPELDPLREVVINLLIGKGPNATLKRAEIFQAAKMALKRDISNAEYTKVMNDLCESKGSFWFLKSSNV</sequence>